<dbReference type="PANTHER" id="PTHR36934:SF1">
    <property type="entry name" value="THIOESTERASE DOMAIN-CONTAINING PROTEIN"/>
    <property type="match status" value="1"/>
</dbReference>
<keyword evidence="3" id="KW-1185">Reference proteome</keyword>
<dbReference type="Pfam" id="PF22636">
    <property type="entry name" value="FlK"/>
    <property type="match status" value="1"/>
</dbReference>
<evidence type="ECO:0000313" key="3">
    <source>
        <dbReference type="Proteomes" id="UP000243605"/>
    </source>
</evidence>
<gene>
    <name evidence="2" type="ORF">SAMN05192557_0758</name>
</gene>
<proteinExistence type="predicted"/>
<evidence type="ECO:0000259" key="1">
    <source>
        <dbReference type="Pfam" id="PF22636"/>
    </source>
</evidence>
<dbReference type="RefSeq" id="WP_091474067.1">
    <property type="nucleotide sequence ID" value="NZ_FOIT01000002.1"/>
</dbReference>
<name>A0A662Z5H5_9STAP</name>
<dbReference type="Proteomes" id="UP000243605">
    <property type="component" value="Unassembled WGS sequence"/>
</dbReference>
<dbReference type="EMBL" id="FOIT01000002">
    <property type="protein sequence ID" value="SEV91772.1"/>
    <property type="molecule type" value="Genomic_DNA"/>
</dbReference>
<evidence type="ECO:0000313" key="2">
    <source>
        <dbReference type="EMBL" id="SEV91772.1"/>
    </source>
</evidence>
<sequence length="138" mass="15029">MKPGLKVGMSASLEITVTEDMFAVFDEEVVHPAYSTASMVKHMEQVSRQLILPFLESHEESARAKVTMTHIAPTPVGSAVKNVAMLTDFNEKTVTTEVVVKNEIGVIGKGTVTIALLPNGYMEKQLKNIQDKIATEGL</sequence>
<organism evidence="2 3">
    <name type="scientific">Aliicoccus persicus</name>
    <dbReference type="NCBI Taxonomy" id="930138"/>
    <lineage>
        <taxon>Bacteria</taxon>
        <taxon>Bacillati</taxon>
        <taxon>Bacillota</taxon>
        <taxon>Bacilli</taxon>
        <taxon>Bacillales</taxon>
        <taxon>Staphylococcaceae</taxon>
        <taxon>Aliicoccus</taxon>
    </lineage>
</organism>
<dbReference type="InterPro" id="IPR025540">
    <property type="entry name" value="FlK"/>
</dbReference>
<protein>
    <submittedName>
        <fullName evidence="2">Thioesterase superfamily</fullName>
    </submittedName>
</protein>
<dbReference type="AlphaFoldDB" id="A0A662Z5H5"/>
<dbReference type="InterPro" id="IPR029069">
    <property type="entry name" value="HotDog_dom_sf"/>
</dbReference>
<feature type="domain" description="Fluoroacetyl-CoA-specific thioesterase-like" evidence="1">
    <location>
        <begin position="17"/>
        <end position="116"/>
    </location>
</feature>
<dbReference type="InterPro" id="IPR054485">
    <property type="entry name" value="FlK-like_dom"/>
</dbReference>
<dbReference type="OrthoDB" id="6902891at2"/>
<reference evidence="2 3" key="1">
    <citation type="submission" date="2016-10" db="EMBL/GenBank/DDBJ databases">
        <authorList>
            <person name="Varghese N."/>
            <person name="Submissions S."/>
        </authorList>
    </citation>
    <scope>NUCLEOTIDE SEQUENCE [LARGE SCALE GENOMIC DNA]</scope>
    <source>
        <strain evidence="2 3">IBRC-M10081</strain>
    </source>
</reference>
<accession>A0A662Z5H5</accession>
<dbReference type="SUPFAM" id="SSF54637">
    <property type="entry name" value="Thioesterase/thiol ester dehydrase-isomerase"/>
    <property type="match status" value="1"/>
</dbReference>
<dbReference type="Gene3D" id="3.10.129.10">
    <property type="entry name" value="Hotdog Thioesterase"/>
    <property type="match status" value="1"/>
</dbReference>
<dbReference type="PANTHER" id="PTHR36934">
    <property type="entry name" value="BLR0278 PROTEIN"/>
    <property type="match status" value="1"/>
</dbReference>